<dbReference type="Pfam" id="PF12844">
    <property type="entry name" value="HTH_19"/>
    <property type="match status" value="1"/>
</dbReference>
<comment type="caution">
    <text evidence="5">The sequence shown here is derived from an EMBL/GenBank/DDBJ whole genome shotgun (WGS) entry which is preliminary data.</text>
</comment>
<organism evidence="5 6">
    <name type="scientific">Metasolibacillus meyeri</name>
    <dbReference type="NCBI Taxonomy" id="1071052"/>
    <lineage>
        <taxon>Bacteria</taxon>
        <taxon>Bacillati</taxon>
        <taxon>Bacillota</taxon>
        <taxon>Bacilli</taxon>
        <taxon>Bacillales</taxon>
        <taxon>Caryophanaceae</taxon>
        <taxon>Metasolibacillus</taxon>
    </lineage>
</organism>
<dbReference type="Gene3D" id="1.10.260.40">
    <property type="entry name" value="lambda repressor-like DNA-binding domains"/>
    <property type="match status" value="1"/>
</dbReference>
<evidence type="ECO:0000313" key="5">
    <source>
        <dbReference type="EMBL" id="MEC1178506.1"/>
    </source>
</evidence>
<keyword evidence="2" id="KW-0238">DNA-binding</keyword>
<dbReference type="CDD" id="cd00093">
    <property type="entry name" value="HTH_XRE"/>
    <property type="match status" value="1"/>
</dbReference>
<evidence type="ECO:0000256" key="3">
    <source>
        <dbReference type="ARBA" id="ARBA00023163"/>
    </source>
</evidence>
<sequence>MNEIGQRIKDLRKQRNIKAIELANTIGVSQGNISDWESDKKKSTPTSKSLIAIANFFDVSLDWLMTGEDRSPQLSDDEQKLLLFFRQTILNDKHEDNTLDEDFRLIQKLLLLNDRQKGIIEGRIDSLLEAVESKQTSSILIEGEDVATDETA</sequence>
<gene>
    <name evidence="5" type="ORF">P9B03_08440</name>
</gene>
<accession>A0AAW9NPU1</accession>
<proteinExistence type="predicted"/>
<dbReference type="PROSITE" id="PS50943">
    <property type="entry name" value="HTH_CROC1"/>
    <property type="match status" value="1"/>
</dbReference>
<reference evidence="5 6" key="1">
    <citation type="submission" date="2023-03" db="EMBL/GenBank/DDBJ databases">
        <title>Bacillus Genome Sequencing.</title>
        <authorList>
            <person name="Dunlap C."/>
        </authorList>
    </citation>
    <scope>NUCLEOTIDE SEQUENCE [LARGE SCALE GENOMIC DNA]</scope>
    <source>
        <strain evidence="5 6">B-59205</strain>
    </source>
</reference>
<dbReference type="SUPFAM" id="SSF47413">
    <property type="entry name" value="lambda repressor-like DNA-binding domains"/>
    <property type="match status" value="1"/>
</dbReference>
<evidence type="ECO:0000313" key="6">
    <source>
        <dbReference type="Proteomes" id="UP001344888"/>
    </source>
</evidence>
<dbReference type="GO" id="GO:0003677">
    <property type="term" value="F:DNA binding"/>
    <property type="evidence" value="ECO:0007669"/>
    <property type="project" value="UniProtKB-KW"/>
</dbReference>
<protein>
    <submittedName>
        <fullName evidence="5">Helix-turn-helix transcriptional regulator</fullName>
    </submittedName>
</protein>
<dbReference type="PANTHER" id="PTHR40661">
    <property type="match status" value="1"/>
</dbReference>
<feature type="domain" description="HTH cro/C1-type" evidence="4">
    <location>
        <begin position="8"/>
        <end position="64"/>
    </location>
</feature>
<dbReference type="InterPro" id="IPR010982">
    <property type="entry name" value="Lambda_DNA-bd_dom_sf"/>
</dbReference>
<dbReference type="EMBL" id="JARSFG010000012">
    <property type="protein sequence ID" value="MEC1178506.1"/>
    <property type="molecule type" value="Genomic_DNA"/>
</dbReference>
<evidence type="ECO:0000256" key="1">
    <source>
        <dbReference type="ARBA" id="ARBA00023015"/>
    </source>
</evidence>
<name>A0AAW9NPU1_9BACL</name>
<keyword evidence="3" id="KW-0804">Transcription</keyword>
<evidence type="ECO:0000256" key="2">
    <source>
        <dbReference type="ARBA" id="ARBA00023125"/>
    </source>
</evidence>
<dbReference type="SMART" id="SM00530">
    <property type="entry name" value="HTH_XRE"/>
    <property type="match status" value="1"/>
</dbReference>
<evidence type="ECO:0000259" key="4">
    <source>
        <dbReference type="PROSITE" id="PS50943"/>
    </source>
</evidence>
<dbReference type="RefSeq" id="WP_326123002.1">
    <property type="nucleotide sequence ID" value="NZ_JARSFG010000012.1"/>
</dbReference>
<dbReference type="InterPro" id="IPR001387">
    <property type="entry name" value="Cro/C1-type_HTH"/>
</dbReference>
<dbReference type="AlphaFoldDB" id="A0AAW9NPU1"/>
<keyword evidence="6" id="KW-1185">Reference proteome</keyword>
<dbReference type="PANTHER" id="PTHR40661:SF3">
    <property type="entry name" value="FELS-1 PROPHAGE TRANSCRIPTIONAL REGULATOR"/>
    <property type="match status" value="1"/>
</dbReference>
<keyword evidence="1" id="KW-0805">Transcription regulation</keyword>
<dbReference type="Proteomes" id="UP001344888">
    <property type="component" value="Unassembled WGS sequence"/>
</dbReference>